<organism evidence="1 2">
    <name type="scientific">Bacillus cereus</name>
    <dbReference type="NCBI Taxonomy" id="1396"/>
    <lineage>
        <taxon>Bacteria</taxon>
        <taxon>Bacillati</taxon>
        <taxon>Bacillota</taxon>
        <taxon>Bacilli</taxon>
        <taxon>Bacillales</taxon>
        <taxon>Bacillaceae</taxon>
        <taxon>Bacillus</taxon>
        <taxon>Bacillus cereus group</taxon>
    </lineage>
</organism>
<name>A0A9X0MHQ6_BACCE</name>
<accession>A0A9X0MHQ6</accession>
<evidence type="ECO:0000313" key="2">
    <source>
        <dbReference type="Proteomes" id="UP000075476"/>
    </source>
</evidence>
<protein>
    <submittedName>
        <fullName evidence="1">Uncharacterized protein</fullName>
    </submittedName>
</protein>
<gene>
    <name evidence="1" type="ORF">AT268_26790</name>
</gene>
<reference evidence="1 2" key="1">
    <citation type="submission" date="2015-12" db="EMBL/GenBank/DDBJ databases">
        <title>Bacillus cereus Group isolate.</title>
        <authorList>
            <person name="Kovac J."/>
        </authorList>
    </citation>
    <scope>NUCLEOTIDE SEQUENCE [LARGE SCALE GENOMIC DNA]</scope>
    <source>
        <strain evidence="1 2">FSL K6-0073</strain>
    </source>
</reference>
<evidence type="ECO:0000313" key="1">
    <source>
        <dbReference type="EMBL" id="KXY45505.1"/>
    </source>
</evidence>
<comment type="caution">
    <text evidence="1">The sequence shown here is derived from an EMBL/GenBank/DDBJ whole genome shotgun (WGS) entry which is preliminary data.</text>
</comment>
<dbReference type="EMBL" id="LOMO01000036">
    <property type="protein sequence ID" value="KXY45505.1"/>
    <property type="molecule type" value="Genomic_DNA"/>
</dbReference>
<sequence>MPGYEKLKWYPIEVKRGKQTFQFKVYRLDKIISVFYIDELGRKRVLTSMEELTMMLVVEEDKKRFREFVGDSEWILLDGMCADRGMAKEEITVYLYLKAHALDEMEGN</sequence>
<dbReference type="AlphaFoldDB" id="A0A9X0MHQ6"/>
<dbReference type="Proteomes" id="UP000075476">
    <property type="component" value="Unassembled WGS sequence"/>
</dbReference>
<proteinExistence type="predicted"/>